<feature type="active site" description="Proton acceptor" evidence="13 14">
    <location>
        <position position="403"/>
    </location>
</feature>
<feature type="binding site" evidence="13">
    <location>
        <position position="474"/>
    </location>
    <ligand>
        <name>K(+)</name>
        <dbReference type="ChEBI" id="CHEBI:29103"/>
        <note>ligand shared between two tetrameric partners</note>
    </ligand>
</feature>
<gene>
    <name evidence="13" type="primary">guaB</name>
    <name evidence="22" type="ORF">DKM44_10470</name>
</gene>
<comment type="pathway">
    <text evidence="13 20">Purine metabolism; XMP biosynthesis via de novo pathway; XMP from IMP: step 1/1.</text>
</comment>
<evidence type="ECO:0000313" key="22">
    <source>
        <dbReference type="EMBL" id="AWN23600.1"/>
    </source>
</evidence>
<evidence type="ECO:0000256" key="10">
    <source>
        <dbReference type="ARBA" id="ARBA00023027"/>
    </source>
</evidence>
<dbReference type="Proteomes" id="UP000245368">
    <property type="component" value="Chromosome"/>
</dbReference>
<feature type="active site" description="Thioimidate intermediate" evidence="13 14">
    <location>
        <position position="307"/>
    </location>
</feature>
<organism evidence="22 23">
    <name type="scientific">Deinococcus irradiatisoli</name>
    <dbReference type="NCBI Taxonomy" id="2202254"/>
    <lineage>
        <taxon>Bacteria</taxon>
        <taxon>Thermotogati</taxon>
        <taxon>Deinococcota</taxon>
        <taxon>Deinococci</taxon>
        <taxon>Deinococcales</taxon>
        <taxon>Deinococcaceae</taxon>
        <taxon>Deinococcus</taxon>
    </lineage>
</organism>
<dbReference type="GO" id="GO:0000166">
    <property type="term" value="F:nucleotide binding"/>
    <property type="evidence" value="ECO:0007669"/>
    <property type="project" value="UniProtKB-UniRule"/>
</dbReference>
<dbReference type="Pfam" id="PF00478">
    <property type="entry name" value="IMPDH"/>
    <property type="match status" value="1"/>
</dbReference>
<dbReference type="FunFam" id="3.20.20.70:FF:000003">
    <property type="entry name" value="GMP reductase"/>
    <property type="match status" value="1"/>
</dbReference>
<dbReference type="SUPFAM" id="SSF54631">
    <property type="entry name" value="CBS-domain pair"/>
    <property type="match status" value="1"/>
</dbReference>
<dbReference type="Gene3D" id="3.20.20.70">
    <property type="entry name" value="Aldolase class I"/>
    <property type="match status" value="1"/>
</dbReference>
<dbReference type="PROSITE" id="PS51371">
    <property type="entry name" value="CBS"/>
    <property type="match status" value="2"/>
</dbReference>
<keyword evidence="11 18" id="KW-0129">CBS domain</keyword>
<evidence type="ECO:0000256" key="7">
    <source>
        <dbReference type="ARBA" id="ARBA00022755"/>
    </source>
</evidence>
<evidence type="ECO:0000256" key="18">
    <source>
        <dbReference type="PROSITE-ProRule" id="PRU00703"/>
    </source>
</evidence>
<dbReference type="PIRSF" id="PIRSF000130">
    <property type="entry name" value="IMPDH"/>
    <property type="match status" value="1"/>
</dbReference>
<feature type="binding site" evidence="13 15">
    <location>
        <begin position="340"/>
        <end position="342"/>
    </location>
    <ligand>
        <name>IMP</name>
        <dbReference type="ChEBI" id="CHEBI:58053"/>
    </ligand>
</feature>
<reference evidence="22 23" key="1">
    <citation type="submission" date="2018-05" db="EMBL/GenBank/DDBJ databases">
        <title>Complete Genome Sequence of Deinococcus sp. strain 17bor-2.</title>
        <authorList>
            <person name="Srinivasan S."/>
        </authorList>
    </citation>
    <scope>NUCLEOTIDE SEQUENCE [LARGE SCALE GENOMIC DNA]</scope>
    <source>
        <strain evidence="22 23">17bor-2</strain>
    </source>
</reference>
<keyword evidence="5" id="KW-0677">Repeat</keyword>
<evidence type="ECO:0000256" key="4">
    <source>
        <dbReference type="ARBA" id="ARBA00022723"/>
    </source>
</evidence>
<evidence type="ECO:0000256" key="16">
    <source>
        <dbReference type="PIRSR" id="PIRSR000130-3"/>
    </source>
</evidence>
<comment type="cofactor">
    <cofactor evidence="1 13">
        <name>K(+)</name>
        <dbReference type="ChEBI" id="CHEBI:29103"/>
    </cofactor>
</comment>
<dbReference type="PANTHER" id="PTHR11911">
    <property type="entry name" value="INOSINE-5-MONOPHOSPHATE DEHYDROGENASE RELATED"/>
    <property type="match status" value="1"/>
</dbReference>
<keyword evidence="7 13" id="KW-0658">Purine biosynthesis</keyword>
<feature type="binding site" description="in other chain" evidence="13 17">
    <location>
        <position position="307"/>
    </location>
    <ligand>
        <name>K(+)</name>
        <dbReference type="ChEBI" id="CHEBI:29103"/>
        <note>ligand shared between two tetrameric partners</note>
    </ligand>
</feature>
<evidence type="ECO:0000313" key="23">
    <source>
        <dbReference type="Proteomes" id="UP000245368"/>
    </source>
</evidence>
<evidence type="ECO:0000256" key="12">
    <source>
        <dbReference type="ARBA" id="ARBA00048028"/>
    </source>
</evidence>
<evidence type="ECO:0000256" key="20">
    <source>
        <dbReference type="RuleBase" id="RU003928"/>
    </source>
</evidence>
<dbReference type="Pfam" id="PF00571">
    <property type="entry name" value="CBS"/>
    <property type="match status" value="2"/>
</dbReference>
<dbReference type="CDD" id="cd04601">
    <property type="entry name" value="CBS_pair_IMPDH"/>
    <property type="match status" value="1"/>
</dbReference>
<feature type="binding site" evidence="13 15">
    <location>
        <begin position="363"/>
        <end position="364"/>
    </location>
    <ligand>
        <name>IMP</name>
        <dbReference type="ChEBI" id="CHEBI:58053"/>
    </ligand>
</feature>
<dbReference type="AlphaFoldDB" id="A0A2Z3JJV8"/>
<dbReference type="GO" id="GO:0006177">
    <property type="term" value="P:GMP biosynthetic process"/>
    <property type="evidence" value="ECO:0007669"/>
    <property type="project" value="UniProtKB-UniRule"/>
</dbReference>
<evidence type="ECO:0000256" key="1">
    <source>
        <dbReference type="ARBA" id="ARBA00001958"/>
    </source>
</evidence>
<feature type="binding site" evidence="13 15">
    <location>
        <position position="305"/>
    </location>
    <ligand>
        <name>IMP</name>
        <dbReference type="ChEBI" id="CHEBI:58053"/>
    </ligand>
</feature>
<dbReference type="HAMAP" id="MF_01964">
    <property type="entry name" value="IMPDH"/>
    <property type="match status" value="1"/>
</dbReference>
<comment type="subunit">
    <text evidence="3 13">Homotetramer.</text>
</comment>
<dbReference type="InterPro" id="IPR001093">
    <property type="entry name" value="IMP_DH_GMPRt"/>
</dbReference>
<comment type="similarity">
    <text evidence="2 13 19">Belongs to the IMPDH/GMPR family.</text>
</comment>
<dbReference type="InterPro" id="IPR013785">
    <property type="entry name" value="Aldolase_TIM"/>
</dbReference>
<evidence type="ECO:0000256" key="9">
    <source>
        <dbReference type="ARBA" id="ARBA00023002"/>
    </source>
</evidence>
<dbReference type="SMART" id="SM00116">
    <property type="entry name" value="CBS"/>
    <property type="match status" value="2"/>
</dbReference>
<feature type="binding site" evidence="13 16">
    <location>
        <begin position="300"/>
        <end position="302"/>
    </location>
    <ligand>
        <name>NAD(+)</name>
        <dbReference type="ChEBI" id="CHEBI:57540"/>
    </ligand>
</feature>
<evidence type="ECO:0000256" key="15">
    <source>
        <dbReference type="PIRSR" id="PIRSR000130-2"/>
    </source>
</evidence>
<evidence type="ECO:0000256" key="8">
    <source>
        <dbReference type="ARBA" id="ARBA00022958"/>
    </source>
</evidence>
<dbReference type="InterPro" id="IPR000644">
    <property type="entry name" value="CBS_dom"/>
</dbReference>
<accession>A0A2Z3JJV8</accession>
<feature type="binding site" evidence="16">
    <location>
        <begin position="251"/>
        <end position="253"/>
    </location>
    <ligand>
        <name>NAD(+)</name>
        <dbReference type="ChEBI" id="CHEBI:57540"/>
    </ligand>
</feature>
<name>A0A2Z3JJV8_9DEIO</name>
<evidence type="ECO:0000256" key="2">
    <source>
        <dbReference type="ARBA" id="ARBA00005502"/>
    </source>
</evidence>
<evidence type="ECO:0000256" key="13">
    <source>
        <dbReference type="HAMAP-Rule" id="MF_01964"/>
    </source>
</evidence>
<dbReference type="KEGG" id="dez:DKM44_10470"/>
<dbReference type="EC" id="1.1.1.205" evidence="13 20"/>
<dbReference type="GO" id="GO:0006183">
    <property type="term" value="P:GTP biosynthetic process"/>
    <property type="evidence" value="ECO:0007669"/>
    <property type="project" value="TreeGrafter"/>
</dbReference>
<dbReference type="GO" id="GO:0003938">
    <property type="term" value="F:IMP dehydrogenase activity"/>
    <property type="evidence" value="ECO:0007669"/>
    <property type="project" value="UniProtKB-UniRule"/>
</dbReference>
<dbReference type="CDD" id="cd00381">
    <property type="entry name" value="IMPDH"/>
    <property type="match status" value="1"/>
</dbReference>
<evidence type="ECO:0000256" key="17">
    <source>
        <dbReference type="PIRSR" id="PIRSR000130-4"/>
    </source>
</evidence>
<dbReference type="PANTHER" id="PTHR11911:SF111">
    <property type="entry name" value="INOSINE-5'-MONOPHOSPHATE DEHYDROGENASE"/>
    <property type="match status" value="1"/>
</dbReference>
<feature type="binding site" description="in other chain" evidence="13 17">
    <location>
        <position position="302"/>
    </location>
    <ligand>
        <name>K(+)</name>
        <dbReference type="ChEBI" id="CHEBI:29103"/>
        <note>ligand shared between two tetrameric partners</note>
    </ligand>
</feature>
<evidence type="ECO:0000256" key="3">
    <source>
        <dbReference type="ARBA" id="ARBA00011881"/>
    </source>
</evidence>
<dbReference type="InterPro" id="IPR005990">
    <property type="entry name" value="IMP_DH"/>
</dbReference>
<keyword evidence="10 13" id="KW-0520">NAD</keyword>
<feature type="domain" description="CBS" evidence="21">
    <location>
        <begin position="158"/>
        <end position="214"/>
    </location>
</feature>
<keyword evidence="6 13" id="KW-0332">GMP biosynthesis</keyword>
<dbReference type="PROSITE" id="PS00487">
    <property type="entry name" value="IMP_DH_GMP_RED"/>
    <property type="match status" value="1"/>
</dbReference>
<proteinExistence type="inferred from homology"/>
<dbReference type="NCBIfam" id="TIGR01302">
    <property type="entry name" value="IMP_dehydrog"/>
    <property type="match status" value="1"/>
</dbReference>
<feature type="domain" description="CBS" evidence="21">
    <location>
        <begin position="98"/>
        <end position="154"/>
    </location>
</feature>
<dbReference type="RefSeq" id="WP_109827328.1">
    <property type="nucleotide sequence ID" value="NZ_CP029494.1"/>
</dbReference>
<dbReference type="SMART" id="SM01240">
    <property type="entry name" value="IMPDH"/>
    <property type="match status" value="1"/>
</dbReference>
<dbReference type="InterPro" id="IPR046342">
    <property type="entry name" value="CBS_dom_sf"/>
</dbReference>
<protein>
    <recommendedName>
        <fullName evidence="13 20">Inosine-5'-monophosphate dehydrogenase</fullName>
        <shortName evidence="13">IMP dehydrogenase</shortName>
        <shortName evidence="13">IMPD</shortName>
        <shortName evidence="13">IMPDH</shortName>
        <ecNumber evidence="13 20">1.1.1.205</ecNumber>
    </recommendedName>
</protein>
<dbReference type="UniPathway" id="UPA00601">
    <property type="reaction ID" value="UER00295"/>
</dbReference>
<feature type="binding site" evidence="13">
    <location>
        <position position="251"/>
    </location>
    <ligand>
        <name>NAD(+)</name>
        <dbReference type="ChEBI" id="CHEBI:57540"/>
    </ligand>
</feature>
<feature type="binding site" evidence="13 15">
    <location>
        <position position="420"/>
    </location>
    <ligand>
        <name>IMP</name>
        <dbReference type="ChEBI" id="CHEBI:58053"/>
    </ligand>
</feature>
<evidence type="ECO:0000256" key="19">
    <source>
        <dbReference type="RuleBase" id="RU003927"/>
    </source>
</evidence>
<keyword evidence="9 13" id="KW-0560">Oxidoreductase</keyword>
<dbReference type="SUPFAM" id="SSF51412">
    <property type="entry name" value="Inosine monophosphate dehydrogenase (IMPDH)"/>
    <property type="match status" value="1"/>
</dbReference>
<evidence type="ECO:0000256" key="5">
    <source>
        <dbReference type="ARBA" id="ARBA00022737"/>
    </source>
</evidence>
<evidence type="ECO:0000259" key="21">
    <source>
        <dbReference type="PROSITE" id="PS51371"/>
    </source>
</evidence>
<dbReference type="GO" id="GO:0046872">
    <property type="term" value="F:metal ion binding"/>
    <property type="evidence" value="ECO:0007669"/>
    <property type="project" value="UniProtKB-UniRule"/>
</dbReference>
<comment type="caution">
    <text evidence="13">Lacks conserved residue(s) required for the propagation of feature annotation.</text>
</comment>
<evidence type="ECO:0000256" key="6">
    <source>
        <dbReference type="ARBA" id="ARBA00022749"/>
    </source>
</evidence>
<feature type="binding site" description="in other chain" evidence="13 17">
    <location>
        <position position="304"/>
    </location>
    <ligand>
        <name>K(+)</name>
        <dbReference type="ChEBI" id="CHEBI:29103"/>
        <note>ligand shared between two tetrameric partners</note>
    </ligand>
</feature>
<keyword evidence="23" id="KW-1185">Reference proteome</keyword>
<comment type="catalytic activity">
    <reaction evidence="12 13 20">
        <text>IMP + NAD(+) + H2O = XMP + NADH + H(+)</text>
        <dbReference type="Rhea" id="RHEA:11708"/>
        <dbReference type="ChEBI" id="CHEBI:15377"/>
        <dbReference type="ChEBI" id="CHEBI:15378"/>
        <dbReference type="ChEBI" id="CHEBI:57464"/>
        <dbReference type="ChEBI" id="CHEBI:57540"/>
        <dbReference type="ChEBI" id="CHEBI:57945"/>
        <dbReference type="ChEBI" id="CHEBI:58053"/>
        <dbReference type="EC" id="1.1.1.205"/>
    </reaction>
</comment>
<keyword evidence="8 13" id="KW-0630">Potassium</keyword>
<comment type="function">
    <text evidence="13">Catalyzes the conversion of inosine 5'-phosphate (IMP) to xanthosine 5'-phosphate (XMP), the first committed and rate-limiting step in the de novo synthesis of guanine nucleotides, and therefore plays an important role in the regulation of cell growth.</text>
</comment>
<keyword evidence="4 13" id="KW-0479">Metal-binding</keyword>
<dbReference type="OrthoDB" id="9805398at2"/>
<evidence type="ECO:0000256" key="14">
    <source>
        <dbReference type="PIRSR" id="PIRSR000130-1"/>
    </source>
</evidence>
<feature type="binding site" evidence="13">
    <location>
        <position position="475"/>
    </location>
    <ligand>
        <name>K(+)</name>
        <dbReference type="ChEBI" id="CHEBI:29103"/>
        <note>ligand shared between two tetrameric partners</note>
    </ligand>
</feature>
<dbReference type="EMBL" id="CP029494">
    <property type="protein sequence ID" value="AWN23600.1"/>
    <property type="molecule type" value="Genomic_DNA"/>
</dbReference>
<feature type="binding site" evidence="13 15">
    <location>
        <begin position="387"/>
        <end position="391"/>
    </location>
    <ligand>
        <name>IMP</name>
        <dbReference type="ChEBI" id="CHEBI:58053"/>
    </ligand>
</feature>
<dbReference type="InterPro" id="IPR015875">
    <property type="entry name" value="IMP_DH/GMP_Rdtase_CS"/>
</dbReference>
<feature type="binding site" evidence="13">
    <location>
        <position position="476"/>
    </location>
    <ligand>
        <name>K(+)</name>
        <dbReference type="ChEBI" id="CHEBI:29103"/>
        <note>ligand shared between two tetrameric partners</note>
    </ligand>
</feature>
<evidence type="ECO:0000256" key="11">
    <source>
        <dbReference type="ARBA" id="ARBA00023122"/>
    </source>
</evidence>
<sequence>MDDRFAYKFGREGITFDDVLLLPRHSQVLPRDVSVQTQLTRRVRLNIPFVSAAMDTVTETAMAVAMAREGGIGVIHKNMPVDAQAEMVRKVKRSESGMIVDPITLPPTASVREADRLMAEYKISGVPITDAEGKLLGIITNRDMRFIDDLDQPIGNVMTRENLVTVAVGTSLDAARELFKRNRIEKLLVTEGEYLRGLITIKDIEKTVKYPNAAKDDLGRLRVAAAIGVSSDLMDRAAALVQAGADVLVLDSAHGHSQGILSALEQVKTRFDVDVIAGNVATRDGARALIEAGADAVKVGIGPGSICTTRVVTGVGVPQITAVFEASEAAREAGIPIIADGGIKQTGDAAKAIAAGASAVMMGSMLAGTDEAPGEVVLRDGRRYKSYRGMGSLGAMDQGSADRYFQDKPLSGSSKKFVPEGIEGIVAYRGTAGEVVYQFVGGLRSSMGYCGAPDLDTLRREAQFVRISSASLIESHPHGVTITQEAPNYSR</sequence>
<comment type="activity regulation">
    <text evidence="13">Mycophenolic acid (MPA) is a non-competitive inhibitor that prevents formation of the closed enzyme conformation by binding to the same site as the amobile flap. In contrast, mizoribine monophosphate (MZP) is a competitive inhibitor that induces the closed conformation. MPA is a potent inhibitor of mammalian IMPDHs but a poor inhibitor of the bacterial enzymes. MZP is a more potent inhibitor of bacterial IMPDH.</text>
</comment>